<protein>
    <recommendedName>
        <fullName evidence="6">Peptidyl-prolyl cis-trans isomerase</fullName>
        <ecNumber evidence="6">5.2.1.8</ecNumber>
    </recommendedName>
</protein>
<evidence type="ECO:0000256" key="7">
    <source>
        <dbReference type="SAM" id="SignalP"/>
    </source>
</evidence>
<feature type="domain" description="PPIase FKBP-type" evidence="8">
    <location>
        <begin position="81"/>
        <end position="168"/>
    </location>
</feature>
<dbReference type="AlphaFoldDB" id="A0A7W8DII2"/>
<dbReference type="EMBL" id="JACHIG010000001">
    <property type="protein sequence ID" value="MBB5030801.1"/>
    <property type="molecule type" value="Genomic_DNA"/>
</dbReference>
<evidence type="ECO:0000256" key="4">
    <source>
        <dbReference type="ARBA" id="ARBA00023235"/>
    </source>
</evidence>
<dbReference type="PANTHER" id="PTHR43811">
    <property type="entry name" value="FKBP-TYPE PEPTIDYL-PROLYL CIS-TRANS ISOMERASE FKPA"/>
    <property type="match status" value="1"/>
</dbReference>
<evidence type="ECO:0000256" key="6">
    <source>
        <dbReference type="RuleBase" id="RU003915"/>
    </source>
</evidence>
<comment type="caution">
    <text evidence="9">The sequence shown here is derived from an EMBL/GenBank/DDBJ whole genome shotgun (WGS) entry which is preliminary data.</text>
</comment>
<dbReference type="SUPFAM" id="SSF54534">
    <property type="entry name" value="FKBP-like"/>
    <property type="match status" value="1"/>
</dbReference>
<evidence type="ECO:0000256" key="2">
    <source>
        <dbReference type="ARBA" id="ARBA00006577"/>
    </source>
</evidence>
<dbReference type="RefSeq" id="WP_221306013.1">
    <property type="nucleotide sequence ID" value="NZ_JACHIG010000001.1"/>
</dbReference>
<sequence>MMNALRTRLPLRRTFIAGLAMLSMVCMTAAGAAAEDEVPLPKLPDGAGPMDKSAPKTFTVTESGLKYRVLRQGSSLKPVPQSRVEINYVGWLYNGRVFDSSYARGMPTVLSLAQVVKGWTEGMQKVGKGGMIELEIPGYLGYGLAGQPSGGIPPNATLHFIVELINVVE</sequence>
<evidence type="ECO:0000313" key="9">
    <source>
        <dbReference type="EMBL" id="MBB5030801.1"/>
    </source>
</evidence>
<accession>A0A7W8DII2</accession>
<keyword evidence="3 5" id="KW-0697">Rotamase</keyword>
<evidence type="ECO:0000256" key="5">
    <source>
        <dbReference type="PROSITE-ProRule" id="PRU00277"/>
    </source>
</evidence>
<dbReference type="InterPro" id="IPR046357">
    <property type="entry name" value="PPIase_dom_sf"/>
</dbReference>
<keyword evidence="4 5" id="KW-0413">Isomerase</keyword>
<feature type="chain" id="PRO_5030642625" description="Peptidyl-prolyl cis-trans isomerase" evidence="7">
    <location>
        <begin position="33"/>
        <end position="169"/>
    </location>
</feature>
<dbReference type="PANTHER" id="PTHR43811:SF19">
    <property type="entry name" value="39 KDA FK506-BINDING NUCLEAR PROTEIN"/>
    <property type="match status" value="1"/>
</dbReference>
<evidence type="ECO:0000313" key="10">
    <source>
        <dbReference type="Proteomes" id="UP000590740"/>
    </source>
</evidence>
<dbReference type="Pfam" id="PF00254">
    <property type="entry name" value="FKBP_C"/>
    <property type="match status" value="1"/>
</dbReference>
<evidence type="ECO:0000256" key="3">
    <source>
        <dbReference type="ARBA" id="ARBA00023110"/>
    </source>
</evidence>
<dbReference type="PROSITE" id="PS50059">
    <property type="entry name" value="FKBP_PPIASE"/>
    <property type="match status" value="1"/>
</dbReference>
<reference evidence="9 10" key="1">
    <citation type="submission" date="2020-08" db="EMBL/GenBank/DDBJ databases">
        <title>Genomic Encyclopedia of Type Strains, Phase IV (KMG-IV): sequencing the most valuable type-strain genomes for metagenomic binning, comparative biology and taxonomic classification.</title>
        <authorList>
            <person name="Goeker M."/>
        </authorList>
    </citation>
    <scope>NUCLEOTIDE SEQUENCE [LARGE SCALE GENOMIC DNA]</scope>
    <source>
        <strain evidence="9 10">DSM 12252</strain>
    </source>
</reference>
<keyword evidence="10" id="KW-1185">Reference proteome</keyword>
<dbReference type="Proteomes" id="UP000590740">
    <property type="component" value="Unassembled WGS sequence"/>
</dbReference>
<keyword evidence="7" id="KW-0732">Signal</keyword>
<name>A0A7W8DII2_9BACT</name>
<dbReference type="EC" id="5.2.1.8" evidence="6"/>
<evidence type="ECO:0000259" key="8">
    <source>
        <dbReference type="PROSITE" id="PS50059"/>
    </source>
</evidence>
<comment type="similarity">
    <text evidence="2 6">Belongs to the FKBP-type PPIase family.</text>
</comment>
<feature type="signal peptide" evidence="7">
    <location>
        <begin position="1"/>
        <end position="32"/>
    </location>
</feature>
<dbReference type="Gene3D" id="3.10.50.40">
    <property type="match status" value="1"/>
</dbReference>
<comment type="catalytic activity">
    <reaction evidence="1 5 6">
        <text>[protein]-peptidylproline (omega=180) = [protein]-peptidylproline (omega=0)</text>
        <dbReference type="Rhea" id="RHEA:16237"/>
        <dbReference type="Rhea" id="RHEA-COMP:10747"/>
        <dbReference type="Rhea" id="RHEA-COMP:10748"/>
        <dbReference type="ChEBI" id="CHEBI:83833"/>
        <dbReference type="ChEBI" id="CHEBI:83834"/>
        <dbReference type="EC" id="5.2.1.8"/>
    </reaction>
</comment>
<dbReference type="GO" id="GO:0003755">
    <property type="term" value="F:peptidyl-prolyl cis-trans isomerase activity"/>
    <property type="evidence" value="ECO:0007669"/>
    <property type="project" value="UniProtKB-UniRule"/>
</dbReference>
<gene>
    <name evidence="9" type="ORF">HNQ65_000355</name>
</gene>
<proteinExistence type="inferred from homology"/>
<dbReference type="InterPro" id="IPR001179">
    <property type="entry name" value="PPIase_FKBP_dom"/>
</dbReference>
<organism evidence="9 10">
    <name type="scientific">Prosthecobacter vanneervenii</name>
    <dbReference type="NCBI Taxonomy" id="48466"/>
    <lineage>
        <taxon>Bacteria</taxon>
        <taxon>Pseudomonadati</taxon>
        <taxon>Verrucomicrobiota</taxon>
        <taxon>Verrucomicrobiia</taxon>
        <taxon>Verrucomicrobiales</taxon>
        <taxon>Verrucomicrobiaceae</taxon>
        <taxon>Prosthecobacter</taxon>
    </lineage>
</organism>
<evidence type="ECO:0000256" key="1">
    <source>
        <dbReference type="ARBA" id="ARBA00000971"/>
    </source>
</evidence>